<name>A0A4Q1BPK9_TREME</name>
<proteinExistence type="predicted"/>
<evidence type="ECO:0000259" key="1">
    <source>
        <dbReference type="PROSITE" id="PS50802"/>
    </source>
</evidence>
<dbReference type="Gene3D" id="3.90.70.80">
    <property type="match status" value="1"/>
</dbReference>
<dbReference type="GO" id="GO:0016579">
    <property type="term" value="P:protein deubiquitination"/>
    <property type="evidence" value="ECO:0007669"/>
    <property type="project" value="TreeGrafter"/>
</dbReference>
<dbReference type="Pfam" id="PF02338">
    <property type="entry name" value="OTU"/>
    <property type="match status" value="1"/>
</dbReference>
<dbReference type="Proteomes" id="UP000289152">
    <property type="component" value="Unassembled WGS sequence"/>
</dbReference>
<dbReference type="PROSITE" id="PS50802">
    <property type="entry name" value="OTU"/>
    <property type="match status" value="1"/>
</dbReference>
<sequence>MLSFLRERYSTTSQLRELLKELRKSAPGKYIPCRIHPNDSTHRLQLHSRAEFRLRCGERTCHNGLAAGEALQWFAKLALDGRLDLGRLGFGTTSENETLNPSQSKFRIPPIRQLLQISAHPLLYRTQWVPGDGNCMFTAFSIALGRKGVTAKVARTEAVKYARENRDFFSPFVADYKGGFAGWIKDMAKQGIYGNHPILQALCKVYDVRLQVLKQTHTGLEWMEVGDGSISMELFLFNEHYENLVSGAEVG</sequence>
<dbReference type="AlphaFoldDB" id="A0A4Q1BPK9"/>
<dbReference type="OrthoDB" id="415023at2759"/>
<dbReference type="EMBL" id="SDIL01000026">
    <property type="protein sequence ID" value="RXK39838.1"/>
    <property type="molecule type" value="Genomic_DNA"/>
</dbReference>
<protein>
    <recommendedName>
        <fullName evidence="1">OTU domain-containing protein</fullName>
    </recommendedName>
</protein>
<comment type="caution">
    <text evidence="2">The sequence shown here is derived from an EMBL/GenBank/DDBJ whole genome shotgun (WGS) entry which is preliminary data.</text>
</comment>
<evidence type="ECO:0000313" key="3">
    <source>
        <dbReference type="Proteomes" id="UP000289152"/>
    </source>
</evidence>
<dbReference type="InterPro" id="IPR003323">
    <property type="entry name" value="OTU_dom"/>
</dbReference>
<dbReference type="CDD" id="cd22744">
    <property type="entry name" value="OTU"/>
    <property type="match status" value="1"/>
</dbReference>
<dbReference type="SUPFAM" id="SSF54001">
    <property type="entry name" value="Cysteine proteinases"/>
    <property type="match status" value="1"/>
</dbReference>
<dbReference type="STRING" id="5217.A0A4Q1BPK9"/>
<dbReference type="PANTHER" id="PTHR12419">
    <property type="entry name" value="OTU DOMAIN CONTAINING PROTEIN"/>
    <property type="match status" value="1"/>
</dbReference>
<feature type="domain" description="OTU" evidence="1">
    <location>
        <begin position="124"/>
        <end position="247"/>
    </location>
</feature>
<evidence type="ECO:0000313" key="2">
    <source>
        <dbReference type="EMBL" id="RXK39838.1"/>
    </source>
</evidence>
<dbReference type="GO" id="GO:0004843">
    <property type="term" value="F:cysteine-type deubiquitinase activity"/>
    <property type="evidence" value="ECO:0007669"/>
    <property type="project" value="TreeGrafter"/>
</dbReference>
<accession>A0A4Q1BPK9</accession>
<dbReference type="InterPro" id="IPR050704">
    <property type="entry name" value="Peptidase_C85-like"/>
</dbReference>
<dbReference type="InParanoid" id="A0A4Q1BPK9"/>
<keyword evidence="3" id="KW-1185">Reference proteome</keyword>
<gene>
    <name evidence="2" type="ORF">M231_02895</name>
</gene>
<dbReference type="InterPro" id="IPR038765">
    <property type="entry name" value="Papain-like_cys_pep_sf"/>
</dbReference>
<organism evidence="2 3">
    <name type="scientific">Tremella mesenterica</name>
    <name type="common">Jelly fungus</name>
    <dbReference type="NCBI Taxonomy" id="5217"/>
    <lineage>
        <taxon>Eukaryota</taxon>
        <taxon>Fungi</taxon>
        <taxon>Dikarya</taxon>
        <taxon>Basidiomycota</taxon>
        <taxon>Agaricomycotina</taxon>
        <taxon>Tremellomycetes</taxon>
        <taxon>Tremellales</taxon>
        <taxon>Tremellaceae</taxon>
        <taxon>Tremella</taxon>
    </lineage>
</organism>
<reference evidence="2 3" key="1">
    <citation type="submission" date="2016-06" db="EMBL/GenBank/DDBJ databases">
        <title>Evolution of pathogenesis and genome organization in the Tremellales.</title>
        <authorList>
            <person name="Cuomo C."/>
            <person name="Litvintseva A."/>
            <person name="Heitman J."/>
            <person name="Chen Y."/>
            <person name="Sun S."/>
            <person name="Springer D."/>
            <person name="Dromer F."/>
            <person name="Young S."/>
            <person name="Zeng Q."/>
            <person name="Chapman S."/>
            <person name="Gujja S."/>
            <person name="Saif S."/>
            <person name="Birren B."/>
        </authorList>
    </citation>
    <scope>NUCLEOTIDE SEQUENCE [LARGE SCALE GENOMIC DNA]</scope>
    <source>
        <strain evidence="2 3">ATCC 28783</strain>
    </source>
</reference>
<dbReference type="VEuPathDB" id="FungiDB:TREMEDRAFT_65034"/>